<dbReference type="HOGENOM" id="CLU_3080033_0_0_9"/>
<dbReference type="Proteomes" id="UP000006028">
    <property type="component" value="Unassembled WGS sequence"/>
</dbReference>
<reference evidence="1 2" key="1">
    <citation type="submission" date="2010-08" db="EMBL/GenBank/DDBJ databases">
        <authorList>
            <person name="Weinstock G."/>
            <person name="Sodergren E."/>
            <person name="Clifton S."/>
            <person name="Fulton L."/>
            <person name="Fulton B."/>
            <person name="Courtney L."/>
            <person name="Fronick C."/>
            <person name="Harrison M."/>
            <person name="Strong C."/>
            <person name="Farmer C."/>
            <person name="Delahaunty K."/>
            <person name="Markovic C."/>
            <person name="Hall O."/>
            <person name="Minx P."/>
            <person name="Tomlinson C."/>
            <person name="Mitreva M."/>
            <person name="Hou S."/>
            <person name="Chen J."/>
            <person name="Wollam A."/>
            <person name="Pepin K.H."/>
            <person name="Johnson M."/>
            <person name="Bhonagiri V."/>
            <person name="Zhang X."/>
            <person name="Suruliraj S."/>
            <person name="Warren W."/>
            <person name="Chinwalla A."/>
            <person name="Mardis E.R."/>
            <person name="Wilson R.K."/>
        </authorList>
    </citation>
    <scope>NUCLEOTIDE SEQUENCE [LARGE SCALE GENOMIC DNA]</scope>
    <source>
        <strain evidence="1 2">KLE1255</strain>
    </source>
</reference>
<dbReference type="BioCyc" id="FCF748224-HMP:GTSS-2-MONOMER"/>
<dbReference type="AlphaFoldDB" id="E2ZI29"/>
<proteinExistence type="predicted"/>
<dbReference type="EMBL" id="AECU01000114">
    <property type="protein sequence ID" value="EFQ07146.1"/>
    <property type="molecule type" value="Genomic_DNA"/>
</dbReference>
<evidence type="ECO:0000313" key="1">
    <source>
        <dbReference type="EMBL" id="EFQ07146.1"/>
    </source>
</evidence>
<name>E2ZI29_9FIRM</name>
<accession>E2ZI29</accession>
<organism evidence="1 2">
    <name type="scientific">Faecalibacterium cf. prausnitzii KLE1255</name>
    <dbReference type="NCBI Taxonomy" id="748224"/>
    <lineage>
        <taxon>Bacteria</taxon>
        <taxon>Bacillati</taxon>
        <taxon>Bacillota</taxon>
        <taxon>Clostridia</taxon>
        <taxon>Eubacteriales</taxon>
        <taxon>Oscillospiraceae</taxon>
        <taxon>Faecalibacterium</taxon>
    </lineage>
</organism>
<protein>
    <submittedName>
        <fullName evidence="1">Uncharacterized protein</fullName>
    </submittedName>
</protein>
<evidence type="ECO:0000313" key="2">
    <source>
        <dbReference type="Proteomes" id="UP000006028"/>
    </source>
</evidence>
<comment type="caution">
    <text evidence="1">The sequence shown here is derived from an EMBL/GenBank/DDBJ whole genome shotgun (WGS) entry which is preliminary data.</text>
</comment>
<gene>
    <name evidence="1" type="ORF">HMPREF9436_01319</name>
</gene>
<sequence>MQAGNHTSLQYSIVAVKSIPVLNSFRLLTLFASTCSPFCHLRDICSSLCHLW</sequence>